<feature type="compositionally biased region" description="Pro residues" evidence="2">
    <location>
        <begin position="128"/>
        <end position="139"/>
    </location>
</feature>
<feature type="region of interest" description="Disordered" evidence="2">
    <location>
        <begin position="821"/>
        <end position="846"/>
    </location>
</feature>
<evidence type="ECO:0000256" key="2">
    <source>
        <dbReference type="SAM" id="MobiDB-lite"/>
    </source>
</evidence>
<feature type="domain" description="Rho-GAP" evidence="3">
    <location>
        <begin position="523"/>
        <end position="721"/>
    </location>
</feature>
<evidence type="ECO:0000256" key="1">
    <source>
        <dbReference type="ARBA" id="ARBA00022468"/>
    </source>
</evidence>
<protein>
    <submittedName>
        <fullName evidence="4">ARHGAP6 protein</fullName>
    </submittedName>
</protein>
<sequence>MVLLQADSTAPRTLPNSCIFRAGQYETLKQQQGQASGMAANGGHPDTQPAGPGDVAVHSEDSKPPVPARSKRPKPVFRSMRSFDSSLPPHQTVMARIHEANASLASNGVHSDSELSASPSPRGGENSPNPPGTPPPPVRPTLRSLRSFDASLLQNYQVPQGDPNLAGIKSLQSRFKSPGSPGVARRARAQLDRVRDRVGLIFTAGGTGSSPGSAESTPPASPRTPRIHLRRKFHFLQSSPSANDQNSVLSHTVMHKAKSSSSSSPSGHHHANKVFKRWRSKNKLLMSPTSAAASQLWSPEGNCRWNSMSGRCVQVATTSMSDLCEEERRALRDVSLARLHGLDLDCPITLPKEETEGKRKRWHSLSLKKRHQSGGSSSHSGFVPKERGKENKDSGAQGQVFGIPLSKVIANEEKRRQKKNFLLCEWTGERGRKNDTARSPQPLVRSSSSSSISSTSEVFNQSSTAPPVSPDMSRYRSRKRRDAISVDSLTDLSDRYGHSPLLDALALSSTATPRRNAVFRVKAQLPRAPQVPQFVHCCFHHLQKYGLQVLGIFRVGGSKKRIRQLREEFDSGREVQLTEEHNPHDIGALLKEFFRDLPEPLMTKELYQAFIATRRMEDNQISVLRLLLALLPVPNRDTLYALLQFLAVVNRHSQDSVDQNGQEVPGNKMDSHNLGTLFGPNILYRDRDPNPNDGDAANRVDEQRDVIQVIKFMIENHEKLFKVPGLLYNEALQSLLETDPEALDIILKRKCQSMEAPMDLDTAGSVFDDNEMSSLQSSPREGADTRRLHHLSEPSPPHIMHQVISRVHSSPVFPTDLPIHGSRLLHPSHRRSFKTTPSHNWERSDSIKSDCLPARESQSSFYSSGYSSPNVSRQVSYDYNISGSNLSMSGSNLSMSGMRPAPIVATPPESPSPNSPRRLAGLVNQAFQMPPHEKRPRDLSISTVSSDMSLSSSVNNSPLGNSPVSPKGPAAPWGLSLSGPVVLPSHAAHTLTPPHSPRLTEGPRLLNNNVVPSNNVLQTRREAGQTDAQIQRELWQQWEKVAIHDAGDKEQETLV</sequence>
<dbReference type="OrthoDB" id="10024839at2759"/>
<dbReference type="Proteomes" id="UP000838412">
    <property type="component" value="Chromosome 6"/>
</dbReference>
<accession>A0A8K0EUR5</accession>
<feature type="region of interest" description="Disordered" evidence="2">
    <location>
        <begin position="202"/>
        <end position="225"/>
    </location>
</feature>
<feature type="region of interest" description="Disordered" evidence="2">
    <location>
        <begin position="107"/>
        <end position="142"/>
    </location>
</feature>
<feature type="region of interest" description="Disordered" evidence="2">
    <location>
        <begin position="30"/>
        <end position="87"/>
    </location>
</feature>
<dbReference type="EMBL" id="OV696691">
    <property type="protein sequence ID" value="CAH1267134.1"/>
    <property type="molecule type" value="Genomic_DNA"/>
</dbReference>
<feature type="region of interest" description="Disordered" evidence="2">
    <location>
        <begin position="172"/>
        <end position="191"/>
    </location>
</feature>
<dbReference type="PANTHER" id="PTHR12635">
    <property type="entry name" value="RHO-GTPASE-ACTIVATING PROTEIN 6 FAMILY MEMBER"/>
    <property type="match status" value="1"/>
</dbReference>
<feature type="region of interest" description="Disordered" evidence="2">
    <location>
        <begin position="355"/>
        <end position="399"/>
    </location>
</feature>
<feature type="region of interest" description="Disordered" evidence="2">
    <location>
        <begin position="253"/>
        <end position="272"/>
    </location>
</feature>
<feature type="region of interest" description="Disordered" evidence="2">
    <location>
        <begin position="899"/>
        <end position="918"/>
    </location>
</feature>
<evidence type="ECO:0000313" key="4">
    <source>
        <dbReference type="EMBL" id="CAH1267134.1"/>
    </source>
</evidence>
<feature type="region of interest" description="Disordered" evidence="2">
    <location>
        <begin position="928"/>
        <end position="971"/>
    </location>
</feature>
<feature type="compositionally biased region" description="Basic and acidic residues" evidence="2">
    <location>
        <begin position="781"/>
        <end position="792"/>
    </location>
</feature>
<organism evidence="4 5">
    <name type="scientific">Branchiostoma lanceolatum</name>
    <name type="common">Common lancelet</name>
    <name type="synonym">Amphioxus lanceolatum</name>
    <dbReference type="NCBI Taxonomy" id="7740"/>
    <lineage>
        <taxon>Eukaryota</taxon>
        <taxon>Metazoa</taxon>
        <taxon>Chordata</taxon>
        <taxon>Cephalochordata</taxon>
        <taxon>Leptocardii</taxon>
        <taxon>Amphioxiformes</taxon>
        <taxon>Branchiostomatidae</taxon>
        <taxon>Branchiostoma</taxon>
    </lineage>
</organism>
<feature type="compositionally biased region" description="Polar residues" evidence="2">
    <location>
        <begin position="457"/>
        <end position="466"/>
    </location>
</feature>
<feature type="compositionally biased region" description="Basic residues" evidence="2">
    <location>
        <begin position="358"/>
        <end position="372"/>
    </location>
</feature>
<dbReference type="SUPFAM" id="SSF48350">
    <property type="entry name" value="GTPase activation domain, GAP"/>
    <property type="match status" value="1"/>
</dbReference>
<proteinExistence type="predicted"/>
<evidence type="ECO:0000313" key="5">
    <source>
        <dbReference type="Proteomes" id="UP000838412"/>
    </source>
</evidence>
<name>A0A8K0EUR5_BRALA</name>
<dbReference type="AlphaFoldDB" id="A0A8K0EUR5"/>
<dbReference type="GO" id="GO:0007165">
    <property type="term" value="P:signal transduction"/>
    <property type="evidence" value="ECO:0007669"/>
    <property type="project" value="InterPro"/>
</dbReference>
<keyword evidence="5" id="KW-1185">Reference proteome</keyword>
<dbReference type="PROSITE" id="PS50238">
    <property type="entry name" value="RHOGAP"/>
    <property type="match status" value="1"/>
</dbReference>
<dbReference type="GO" id="GO:0005096">
    <property type="term" value="F:GTPase activator activity"/>
    <property type="evidence" value="ECO:0007669"/>
    <property type="project" value="UniProtKB-KW"/>
</dbReference>
<dbReference type="SMART" id="SM00324">
    <property type="entry name" value="RhoGAP"/>
    <property type="match status" value="1"/>
</dbReference>
<feature type="region of interest" description="Disordered" evidence="2">
    <location>
        <begin position="431"/>
        <end position="479"/>
    </location>
</feature>
<dbReference type="Pfam" id="PF00620">
    <property type="entry name" value="RhoGAP"/>
    <property type="match status" value="1"/>
</dbReference>
<feature type="compositionally biased region" description="Low complexity" evidence="2">
    <location>
        <begin position="939"/>
        <end position="965"/>
    </location>
</feature>
<reference evidence="4" key="1">
    <citation type="submission" date="2022-01" db="EMBL/GenBank/DDBJ databases">
        <authorList>
            <person name="Braso-Vives M."/>
        </authorList>
    </citation>
    <scope>NUCLEOTIDE SEQUENCE</scope>
</reference>
<feature type="compositionally biased region" description="Polar residues" evidence="2">
    <location>
        <begin position="107"/>
        <end position="119"/>
    </location>
</feature>
<dbReference type="InterPro" id="IPR008936">
    <property type="entry name" value="Rho_GTPase_activation_prot"/>
</dbReference>
<dbReference type="InterPro" id="IPR037863">
    <property type="entry name" value="RHOGAP6/36"/>
</dbReference>
<gene>
    <name evidence="4" type="primary">ARHGAP6</name>
    <name evidence="4" type="ORF">BLAG_LOCUS20591</name>
</gene>
<feature type="region of interest" description="Disordered" evidence="2">
    <location>
        <begin position="762"/>
        <end position="795"/>
    </location>
</feature>
<feature type="compositionally biased region" description="Low complexity" evidence="2">
    <location>
        <begin position="446"/>
        <end position="456"/>
    </location>
</feature>
<feature type="compositionally biased region" description="Basic and acidic residues" evidence="2">
    <location>
        <begin position="384"/>
        <end position="393"/>
    </location>
</feature>
<evidence type="ECO:0000259" key="3">
    <source>
        <dbReference type="PROSITE" id="PS50238"/>
    </source>
</evidence>
<dbReference type="InterPro" id="IPR000198">
    <property type="entry name" value="RhoGAP_dom"/>
</dbReference>
<dbReference type="PANTHER" id="PTHR12635:SF7">
    <property type="entry name" value="RHO GTPASE ACTIVATING PROTEIN 6-RELATED"/>
    <property type="match status" value="1"/>
</dbReference>
<dbReference type="Gene3D" id="1.10.555.10">
    <property type="entry name" value="Rho GTPase activation protein"/>
    <property type="match status" value="1"/>
</dbReference>
<keyword evidence="1" id="KW-0343">GTPase activation</keyword>